<gene>
    <name evidence="2" type="primary">Aste57867_1838</name>
    <name evidence="1" type="ORF">As57867_001836</name>
    <name evidence="2" type="ORF">ASTE57867_1838</name>
</gene>
<dbReference type="Gene3D" id="1.25.40.20">
    <property type="entry name" value="Ankyrin repeat-containing domain"/>
    <property type="match status" value="2"/>
</dbReference>
<name>A0A485KAF4_9STRA</name>
<dbReference type="SUPFAM" id="SSF48403">
    <property type="entry name" value="Ankyrin repeat"/>
    <property type="match status" value="2"/>
</dbReference>
<evidence type="ECO:0000313" key="2">
    <source>
        <dbReference type="EMBL" id="VFT79046.1"/>
    </source>
</evidence>
<dbReference type="EMBL" id="CAADRA010000170">
    <property type="protein sequence ID" value="VFT79046.1"/>
    <property type="molecule type" value="Genomic_DNA"/>
</dbReference>
<dbReference type="InterPro" id="IPR052050">
    <property type="entry name" value="SecEffector_AnkRepeat"/>
</dbReference>
<proteinExistence type="predicted"/>
<organism evidence="2 3">
    <name type="scientific">Aphanomyces stellatus</name>
    <dbReference type="NCBI Taxonomy" id="120398"/>
    <lineage>
        <taxon>Eukaryota</taxon>
        <taxon>Sar</taxon>
        <taxon>Stramenopiles</taxon>
        <taxon>Oomycota</taxon>
        <taxon>Saprolegniomycetes</taxon>
        <taxon>Saprolegniales</taxon>
        <taxon>Verrucalvaceae</taxon>
        <taxon>Aphanomyces</taxon>
    </lineage>
</organism>
<dbReference type="EMBL" id="VJMH01000170">
    <property type="protein sequence ID" value="KAF0718200.1"/>
    <property type="molecule type" value="Genomic_DNA"/>
</dbReference>
<dbReference type="InterPro" id="IPR036770">
    <property type="entry name" value="Ankyrin_rpt-contain_sf"/>
</dbReference>
<evidence type="ECO:0000313" key="1">
    <source>
        <dbReference type="EMBL" id="KAF0718200.1"/>
    </source>
</evidence>
<evidence type="ECO:0000313" key="3">
    <source>
        <dbReference type="Proteomes" id="UP000332933"/>
    </source>
</evidence>
<dbReference type="PANTHER" id="PTHR46586">
    <property type="entry name" value="ANKYRIN REPEAT-CONTAINING PROTEIN"/>
    <property type="match status" value="1"/>
</dbReference>
<reference evidence="1" key="2">
    <citation type="submission" date="2019-06" db="EMBL/GenBank/DDBJ databases">
        <title>Genomics analysis of Aphanomyces spp. identifies a new class of oomycete effector associated with host adaptation.</title>
        <authorList>
            <person name="Gaulin E."/>
        </authorList>
    </citation>
    <scope>NUCLEOTIDE SEQUENCE</scope>
    <source>
        <strain evidence="1">CBS 578.67</strain>
    </source>
</reference>
<reference evidence="2 3" key="1">
    <citation type="submission" date="2019-03" db="EMBL/GenBank/DDBJ databases">
        <authorList>
            <person name="Gaulin E."/>
            <person name="Dumas B."/>
        </authorList>
    </citation>
    <scope>NUCLEOTIDE SEQUENCE [LARGE SCALE GENOMIC DNA]</scope>
    <source>
        <strain evidence="2">CBS 568.67</strain>
    </source>
</reference>
<protein>
    <submittedName>
        <fullName evidence="2">Aste57867_1838 protein</fullName>
    </submittedName>
</protein>
<keyword evidence="3" id="KW-1185">Reference proteome</keyword>
<sequence>MASTTKLAFNRVLLSPDLLASISRFQDGIYLDMLPFLHVHVPRRHHVDRGRHISSLKHNRIMADDFHPVISTWLDAWSMGRLLKMFDCLPFLRDTVLEYAAWSGNVVLLDWFWTTRRHDILPWLSLIGIAVERNQLHILERLSAWGFRDVIFEYVMHAAIHSGNLRVIRHLHEAWDVPDGCAMDLMAHALRIRDADIVMYYLDHVSIGLPNVALETWLVSNAARAGLHTLTRALLDRGFDGSNLSIDMAASGGSLQLVQYLHDLGTYKCTTAAMNDASARGDIEMATWLHTNRDEGCTTSAMDNASRGGHLDMVRWLYANQDKGCTTSAFFWALERGDVDIAAFVHSKYPDALNPGALGCCAENALNPGALVRVAENAMRAGHAHVVQFLHELQLYEWSAKLVHLPSLDRRIQTPLDAIAASGNIQAAQWMHDNQAILGFDSTCTTMDMAAENGHLGMLHWLHHHHPTVGCTVSAVQRTIEYGRVDILDFLVEHGCVDGVKTALGVRNREENLRNFISSPELTGYIKYAASSGHGKMIRWLLALISNDCACDLLRQLEQDGQDGLVNHILRKKIKYNLLY</sequence>
<dbReference type="PANTHER" id="PTHR46586:SF3">
    <property type="entry name" value="ANKYRIN REPEAT-CONTAINING PROTEIN"/>
    <property type="match status" value="1"/>
</dbReference>
<accession>A0A485KAF4</accession>
<dbReference type="AlphaFoldDB" id="A0A485KAF4"/>
<dbReference type="Proteomes" id="UP000332933">
    <property type="component" value="Unassembled WGS sequence"/>
</dbReference>